<keyword evidence="1" id="KW-0812">Transmembrane</keyword>
<keyword evidence="1" id="KW-1133">Transmembrane helix</keyword>
<protein>
    <submittedName>
        <fullName evidence="2">Uncharacterized protein</fullName>
    </submittedName>
</protein>
<keyword evidence="1" id="KW-0472">Membrane</keyword>
<evidence type="ECO:0000256" key="1">
    <source>
        <dbReference type="SAM" id="Phobius"/>
    </source>
</evidence>
<reference evidence="2 3" key="1">
    <citation type="journal article" date="2016" name="Nat. Commun.">
        <title>Thousands of microbial genomes shed light on interconnected biogeochemical processes in an aquifer system.</title>
        <authorList>
            <person name="Anantharaman K."/>
            <person name="Brown C.T."/>
            <person name="Hug L.A."/>
            <person name="Sharon I."/>
            <person name="Castelle C.J."/>
            <person name="Probst A.J."/>
            <person name="Thomas B.C."/>
            <person name="Singh A."/>
            <person name="Wilkins M.J."/>
            <person name="Karaoz U."/>
            <person name="Brodie E.L."/>
            <person name="Williams K.H."/>
            <person name="Hubbard S.S."/>
            <person name="Banfield J.F."/>
        </authorList>
    </citation>
    <scope>NUCLEOTIDE SEQUENCE [LARGE SCALE GENOMIC DNA]</scope>
</reference>
<gene>
    <name evidence="2" type="ORF">A3B19_03705</name>
</gene>
<dbReference type="Proteomes" id="UP000177346">
    <property type="component" value="Unassembled WGS sequence"/>
</dbReference>
<feature type="transmembrane region" description="Helical" evidence="1">
    <location>
        <begin position="40"/>
        <end position="58"/>
    </location>
</feature>
<feature type="transmembrane region" description="Helical" evidence="1">
    <location>
        <begin position="7"/>
        <end position="28"/>
    </location>
</feature>
<dbReference type="AlphaFoldDB" id="A0A1F5XH77"/>
<name>A0A1F5XH77_9BACT</name>
<proteinExistence type="predicted"/>
<evidence type="ECO:0000313" key="2">
    <source>
        <dbReference type="EMBL" id="OGF87302.1"/>
    </source>
</evidence>
<dbReference type="EMBL" id="MFIF01000006">
    <property type="protein sequence ID" value="OGF87302.1"/>
    <property type="molecule type" value="Genomic_DNA"/>
</dbReference>
<sequence>MDAMKKLSMVLWIVAVLMYLGGLLAYWQGGEFWSVSGMTWYWNALIVGVLVLGAKKALA</sequence>
<evidence type="ECO:0000313" key="3">
    <source>
        <dbReference type="Proteomes" id="UP000177346"/>
    </source>
</evidence>
<accession>A0A1F5XH77</accession>
<organism evidence="2 3">
    <name type="scientific">Candidatus Giovannonibacteria bacterium RIFCSPLOWO2_01_FULL_46_32</name>
    <dbReference type="NCBI Taxonomy" id="1798353"/>
    <lineage>
        <taxon>Bacteria</taxon>
        <taxon>Candidatus Giovannoniibacteriota</taxon>
    </lineage>
</organism>
<comment type="caution">
    <text evidence="2">The sequence shown here is derived from an EMBL/GenBank/DDBJ whole genome shotgun (WGS) entry which is preliminary data.</text>
</comment>